<feature type="compositionally biased region" description="Polar residues" evidence="1">
    <location>
        <begin position="81"/>
        <end position="93"/>
    </location>
</feature>
<dbReference type="AlphaFoldDB" id="A0A8C9EWX2"/>
<protein>
    <submittedName>
        <fullName evidence="2">Uncharacterized protein</fullName>
    </submittedName>
</protein>
<organism evidence="2 3">
    <name type="scientific">Pavo cristatus</name>
    <name type="common">Indian peafowl</name>
    <name type="synonym">Blue peafowl</name>
    <dbReference type="NCBI Taxonomy" id="9049"/>
    <lineage>
        <taxon>Eukaryota</taxon>
        <taxon>Metazoa</taxon>
        <taxon>Chordata</taxon>
        <taxon>Craniata</taxon>
        <taxon>Vertebrata</taxon>
        <taxon>Euteleostomi</taxon>
        <taxon>Archelosauria</taxon>
        <taxon>Archosauria</taxon>
        <taxon>Dinosauria</taxon>
        <taxon>Saurischia</taxon>
        <taxon>Theropoda</taxon>
        <taxon>Coelurosauria</taxon>
        <taxon>Aves</taxon>
        <taxon>Neognathae</taxon>
        <taxon>Galloanserae</taxon>
        <taxon>Galliformes</taxon>
        <taxon>Phasianidae</taxon>
        <taxon>Phasianinae</taxon>
        <taxon>Pavo</taxon>
    </lineage>
</organism>
<accession>A0A8C9EWX2</accession>
<dbReference type="Proteomes" id="UP000694428">
    <property type="component" value="Unplaced"/>
</dbReference>
<proteinExistence type="predicted"/>
<evidence type="ECO:0000256" key="1">
    <source>
        <dbReference type="SAM" id="MobiDB-lite"/>
    </source>
</evidence>
<evidence type="ECO:0000313" key="3">
    <source>
        <dbReference type="Proteomes" id="UP000694428"/>
    </source>
</evidence>
<dbReference type="Ensembl" id="ENSPSTT00000007488.1">
    <property type="protein sequence ID" value="ENSPSTP00000007135.1"/>
    <property type="gene ID" value="ENSPSTG00000005044.1"/>
</dbReference>
<name>A0A8C9EWX2_PAVCR</name>
<feature type="region of interest" description="Disordered" evidence="1">
    <location>
        <begin position="16"/>
        <end position="93"/>
    </location>
</feature>
<reference evidence="2" key="2">
    <citation type="submission" date="2025-09" db="UniProtKB">
        <authorList>
            <consortium name="Ensembl"/>
        </authorList>
    </citation>
    <scope>IDENTIFICATION</scope>
</reference>
<keyword evidence="3" id="KW-1185">Reference proteome</keyword>
<sequence length="93" mass="10043">GMLWARSRWSRIYSISPPRLRNSSGSVRADMAPVASRQPPSPGNGSANREEPSWRQRRSQSENAVLAGGGCAEHPCLHKGTGNTPELSTELST</sequence>
<reference evidence="2" key="1">
    <citation type="submission" date="2025-08" db="UniProtKB">
        <authorList>
            <consortium name="Ensembl"/>
        </authorList>
    </citation>
    <scope>IDENTIFICATION</scope>
</reference>
<evidence type="ECO:0000313" key="2">
    <source>
        <dbReference type="Ensembl" id="ENSPSTP00000007135.1"/>
    </source>
</evidence>